<accession>A0A8H7AGX8</accession>
<sequence length="197" mass="22929">MAARWHFPQIPALRLPRSKTMPTNLFQTFYTPEFAPWRRDREHLTPNDIFYPKLMDSYQNMPKDILRWHVVANTAVKEAPKAVMRERLRRRVREAFRDALKQLGYDWHGRVLQPGQATGKPLNDLKGTLEIHCRGRAGLDCEFLELVDYAKSAVSAVDKSCNKDPAIVRMVSRQVQWWEESGHSTHYSLLLTPTEEA</sequence>
<keyword evidence="2" id="KW-1185">Reference proteome</keyword>
<dbReference type="Gene3D" id="3.30.230.10">
    <property type="match status" value="1"/>
</dbReference>
<dbReference type="AlphaFoldDB" id="A0A8H7AGX8"/>
<gene>
    <name evidence="1" type="ORF">GJ744_010787</name>
</gene>
<dbReference type="SUPFAM" id="SSF54211">
    <property type="entry name" value="Ribosomal protein S5 domain 2-like"/>
    <property type="match status" value="1"/>
</dbReference>
<name>A0A8H7AGX8_9EURO</name>
<evidence type="ECO:0000313" key="2">
    <source>
        <dbReference type="Proteomes" id="UP000606974"/>
    </source>
</evidence>
<protein>
    <submittedName>
        <fullName evidence="1">Uncharacterized protein</fullName>
    </submittedName>
</protein>
<evidence type="ECO:0000313" key="1">
    <source>
        <dbReference type="EMBL" id="KAF7507229.1"/>
    </source>
</evidence>
<dbReference type="EMBL" id="JAACFV010000072">
    <property type="protein sequence ID" value="KAF7507229.1"/>
    <property type="molecule type" value="Genomic_DNA"/>
</dbReference>
<comment type="caution">
    <text evidence="1">The sequence shown here is derived from an EMBL/GenBank/DDBJ whole genome shotgun (WGS) entry which is preliminary data.</text>
</comment>
<dbReference type="InterPro" id="IPR020568">
    <property type="entry name" value="Ribosomal_Su5_D2-typ_SF"/>
</dbReference>
<proteinExistence type="predicted"/>
<dbReference type="OrthoDB" id="5238363at2759"/>
<dbReference type="Proteomes" id="UP000606974">
    <property type="component" value="Unassembled WGS sequence"/>
</dbReference>
<dbReference type="InterPro" id="IPR014721">
    <property type="entry name" value="Ribsml_uS5_D2-typ_fold_subgr"/>
</dbReference>
<reference evidence="1" key="1">
    <citation type="submission" date="2020-02" db="EMBL/GenBank/DDBJ databases">
        <authorList>
            <person name="Palmer J.M."/>
        </authorList>
    </citation>
    <scope>NUCLEOTIDE SEQUENCE</scope>
    <source>
        <strain evidence="1">EPUS1.4</strain>
        <tissue evidence="1">Thallus</tissue>
    </source>
</reference>
<organism evidence="1 2">
    <name type="scientific">Endocarpon pusillum</name>
    <dbReference type="NCBI Taxonomy" id="364733"/>
    <lineage>
        <taxon>Eukaryota</taxon>
        <taxon>Fungi</taxon>
        <taxon>Dikarya</taxon>
        <taxon>Ascomycota</taxon>
        <taxon>Pezizomycotina</taxon>
        <taxon>Eurotiomycetes</taxon>
        <taxon>Chaetothyriomycetidae</taxon>
        <taxon>Verrucariales</taxon>
        <taxon>Verrucariaceae</taxon>
        <taxon>Endocarpon</taxon>
    </lineage>
</organism>